<comment type="caution">
    <text evidence="1">The sequence shown here is derived from an EMBL/GenBank/DDBJ whole genome shotgun (WGS) entry which is preliminary data.</text>
</comment>
<protein>
    <submittedName>
        <fullName evidence="1">Uncharacterized protein</fullName>
    </submittedName>
</protein>
<evidence type="ECO:0000313" key="2">
    <source>
        <dbReference type="Proteomes" id="UP001589575"/>
    </source>
</evidence>
<keyword evidence="2" id="KW-1185">Reference proteome</keyword>
<name>A0ABV5G821_9MICC</name>
<gene>
    <name evidence="1" type="ORF">ACFFX0_26580</name>
</gene>
<accession>A0ABV5G821</accession>
<evidence type="ECO:0000313" key="1">
    <source>
        <dbReference type="EMBL" id="MFB9074563.1"/>
    </source>
</evidence>
<organism evidence="1 2">
    <name type="scientific">Citricoccus parietis</name>
    <dbReference type="NCBI Taxonomy" id="592307"/>
    <lineage>
        <taxon>Bacteria</taxon>
        <taxon>Bacillati</taxon>
        <taxon>Actinomycetota</taxon>
        <taxon>Actinomycetes</taxon>
        <taxon>Micrococcales</taxon>
        <taxon>Micrococcaceae</taxon>
        <taxon>Citricoccus</taxon>
    </lineage>
</organism>
<dbReference type="Proteomes" id="UP001589575">
    <property type="component" value="Unassembled WGS sequence"/>
</dbReference>
<reference evidence="1 2" key="1">
    <citation type="submission" date="2024-09" db="EMBL/GenBank/DDBJ databases">
        <authorList>
            <person name="Sun Q."/>
            <person name="Mori K."/>
        </authorList>
    </citation>
    <scope>NUCLEOTIDE SEQUENCE [LARGE SCALE GENOMIC DNA]</scope>
    <source>
        <strain evidence="1 2">CCM 7609</strain>
    </source>
</reference>
<proteinExistence type="predicted"/>
<sequence>MFSGVTVRPDRLSGARRDHVLIGADLMIGEDLGGEGVRGQHPRARLDAQLFVGQLELLIGIDVLALGEQRGFVRVVAFQ</sequence>
<dbReference type="EMBL" id="JBHMFI010000002">
    <property type="protein sequence ID" value="MFB9074563.1"/>
    <property type="molecule type" value="Genomic_DNA"/>
</dbReference>